<keyword evidence="3" id="KW-1185">Reference proteome</keyword>
<comment type="caution">
    <text evidence="2">The sequence shown here is derived from an EMBL/GenBank/DDBJ whole genome shotgun (WGS) entry which is preliminary data.</text>
</comment>
<dbReference type="EMBL" id="MPUH01000256">
    <property type="protein sequence ID" value="OMJ84849.1"/>
    <property type="molecule type" value="Genomic_DNA"/>
</dbReference>
<evidence type="ECO:0000313" key="2">
    <source>
        <dbReference type="EMBL" id="OMJ84849.1"/>
    </source>
</evidence>
<name>A0A1R2C778_9CILI</name>
<keyword evidence="1" id="KW-0175">Coiled coil</keyword>
<feature type="coiled-coil region" evidence="1">
    <location>
        <begin position="121"/>
        <end position="148"/>
    </location>
</feature>
<feature type="coiled-coil region" evidence="1">
    <location>
        <begin position="11"/>
        <end position="38"/>
    </location>
</feature>
<proteinExistence type="predicted"/>
<evidence type="ECO:0000256" key="1">
    <source>
        <dbReference type="SAM" id="Coils"/>
    </source>
</evidence>
<protein>
    <submittedName>
        <fullName evidence="2">Uncharacterized protein</fullName>
    </submittedName>
</protein>
<dbReference type="Proteomes" id="UP000187209">
    <property type="component" value="Unassembled WGS sequence"/>
</dbReference>
<evidence type="ECO:0000313" key="3">
    <source>
        <dbReference type="Proteomes" id="UP000187209"/>
    </source>
</evidence>
<accession>A0A1R2C778</accession>
<reference evidence="2 3" key="1">
    <citation type="submission" date="2016-11" db="EMBL/GenBank/DDBJ databases">
        <title>The macronuclear genome of Stentor coeruleus: a giant cell with tiny introns.</title>
        <authorList>
            <person name="Slabodnick M."/>
            <person name="Ruby J.G."/>
            <person name="Reiff S.B."/>
            <person name="Swart E.C."/>
            <person name="Gosai S."/>
            <person name="Prabakaran S."/>
            <person name="Witkowska E."/>
            <person name="Larue G.E."/>
            <person name="Fisher S."/>
            <person name="Freeman R.M."/>
            <person name="Gunawardena J."/>
            <person name="Chu W."/>
            <person name="Stover N.A."/>
            <person name="Gregory B.D."/>
            <person name="Nowacki M."/>
            <person name="Derisi J."/>
            <person name="Roy S.W."/>
            <person name="Marshall W.F."/>
            <person name="Sood P."/>
        </authorList>
    </citation>
    <scope>NUCLEOTIDE SEQUENCE [LARGE SCALE GENOMIC DNA]</scope>
    <source>
        <strain evidence="2">WM001</strain>
    </source>
</reference>
<gene>
    <name evidence="2" type="ORF">SteCoe_13975</name>
</gene>
<organism evidence="2 3">
    <name type="scientific">Stentor coeruleus</name>
    <dbReference type="NCBI Taxonomy" id="5963"/>
    <lineage>
        <taxon>Eukaryota</taxon>
        <taxon>Sar</taxon>
        <taxon>Alveolata</taxon>
        <taxon>Ciliophora</taxon>
        <taxon>Postciliodesmatophora</taxon>
        <taxon>Heterotrichea</taxon>
        <taxon>Heterotrichida</taxon>
        <taxon>Stentoridae</taxon>
        <taxon>Stentor</taxon>
    </lineage>
</organism>
<sequence>MGCGKSREFAMQELNDVFEILKVENEQLQTEKETLMREQIDKPSDEKEIIRSISNMTSELEMNYKDAQTLLVDFVESINYQKKSSPETRIGQIIQVRLKLEDTYRRIENCYSQKQTYSKLNSEVKIAVEQTENELKAKRAEIQKYRDLFSQLNL</sequence>
<dbReference type="AlphaFoldDB" id="A0A1R2C778"/>